<keyword evidence="11" id="KW-0472">Membrane</keyword>
<dbReference type="InterPro" id="IPR019554">
    <property type="entry name" value="Soluble_ligand-bd"/>
</dbReference>
<keyword evidence="13" id="KW-0998">Cell outer membrane</keyword>
<evidence type="ECO:0000256" key="8">
    <source>
        <dbReference type="ARBA" id="ARBA00023047"/>
    </source>
</evidence>
<keyword evidence="12" id="KW-0564">Palmitate</keyword>
<gene>
    <name evidence="19" type="ORF">KL86DYS1_11481</name>
</gene>
<protein>
    <recommendedName>
        <fullName evidence="20">Capsule biosynthesis protein</fullName>
    </recommendedName>
</protein>
<keyword evidence="5" id="KW-0762">Sugar transport</keyword>
<keyword evidence="14" id="KW-0449">Lipoprotein</keyword>
<dbReference type="GO" id="GO:0006811">
    <property type="term" value="P:monoatomic ion transport"/>
    <property type="evidence" value="ECO:0007669"/>
    <property type="project" value="UniProtKB-KW"/>
</dbReference>
<sequence length="790" mass="87126">MKRLILCLFTFLISICSLFAQMSDDQVISYVKTEMDKGTSQQTIAAELLKRGVTQSQLERIKDQQNQQRQKAAPGVIDDGSKLRTDVLDETMANEPVVDNKRRIFGKDIFNKKNLSFTPNVNIPTPEDYKLGPGDEVVIDIWGASQASVRQTISPEGSIRVDRLGPVYLNGMTIKEANDYVQQKFSGLYSGIGDYEGASQIKLTLGQIRTIQINIMGEVSVPGTYSMSSLSSVFHALYNAGGINEIGSLRLIQLYRKGKLIKTIDIYKYLLDGDSSGDIRLNDGDIIIVPPYISLVEITGKVKRPMYYEMTSQETLADLIKYSGGFVGDAYRDEAGLVRKTGGYDKVFTLASDNFKNFILDDGDQVTIHAGLNLYENRVEVQGAVYRSGYYEIGKDIKTVKDLIEKAGGLKDDAFLSRAILTREKADLTIENLSINLSSLLKGTISDIVLRKNDVLFVAANAVVMDLGNFAIYGNVANPGSYKYADNTTIEDLIVRAGGLLGSASTAKVDVARRIVDPTSTESQSVIAETFTFSIKDGLIAEGVSNFTLMPYDQVYVRRSPGYIEQRNVVLQGEVLFPGTYALKEKTERISDIIARAGNLTPHAYSQGAKLVREKTQAEIASQKKSIRMISESGSTDSISSELMDVERYYAIGIELDMAMKYPRSEFDLVLKPGDRLMIPEYDNTVKINGAVMYPNTVLYRKGEKVSYYIDQAGGYNDVAQKKRAYIVYMNGTVAKVKGSSKDAIQPGCEIIVPAKEQRQKMTLAETISIGTSITSMASVVALLINALTK</sequence>
<feature type="domain" description="Soluble ligand binding" evidence="17">
    <location>
        <begin position="470"/>
        <end position="514"/>
    </location>
</feature>
<keyword evidence="7 15" id="KW-0732">Signal</keyword>
<evidence type="ECO:0000256" key="5">
    <source>
        <dbReference type="ARBA" id="ARBA00022597"/>
    </source>
</evidence>
<keyword evidence="8" id="KW-0625">Polysaccharide transport</keyword>
<dbReference type="InterPro" id="IPR003715">
    <property type="entry name" value="Poly_export_N"/>
</dbReference>
<comment type="subcellular location">
    <subcellularLocation>
        <location evidence="1">Cell outer membrane</location>
        <topology evidence="1">Multi-pass membrane protein</topology>
    </subcellularLocation>
</comment>
<evidence type="ECO:0000256" key="12">
    <source>
        <dbReference type="ARBA" id="ARBA00023139"/>
    </source>
</evidence>
<evidence type="ECO:0000256" key="3">
    <source>
        <dbReference type="ARBA" id="ARBA00022448"/>
    </source>
</evidence>
<evidence type="ECO:0008006" key="20">
    <source>
        <dbReference type="Google" id="ProtNLM"/>
    </source>
</evidence>
<evidence type="ECO:0000259" key="18">
    <source>
        <dbReference type="Pfam" id="PF22461"/>
    </source>
</evidence>
<evidence type="ECO:0000256" key="14">
    <source>
        <dbReference type="ARBA" id="ARBA00023288"/>
    </source>
</evidence>
<feature type="domain" description="Soluble ligand binding" evidence="17">
    <location>
        <begin position="686"/>
        <end position="737"/>
    </location>
</feature>
<evidence type="ECO:0000313" key="19">
    <source>
        <dbReference type="EMBL" id="SBV95774.1"/>
    </source>
</evidence>
<evidence type="ECO:0000256" key="6">
    <source>
        <dbReference type="ARBA" id="ARBA00022692"/>
    </source>
</evidence>
<evidence type="ECO:0000256" key="2">
    <source>
        <dbReference type="ARBA" id="ARBA00009450"/>
    </source>
</evidence>
<organism evidence="19">
    <name type="scientific">uncultured Dysgonomonas sp</name>
    <dbReference type="NCBI Taxonomy" id="206096"/>
    <lineage>
        <taxon>Bacteria</taxon>
        <taxon>Pseudomonadati</taxon>
        <taxon>Bacteroidota</taxon>
        <taxon>Bacteroidia</taxon>
        <taxon>Bacteroidales</taxon>
        <taxon>Dysgonomonadaceae</taxon>
        <taxon>Dysgonomonas</taxon>
        <taxon>environmental samples</taxon>
    </lineage>
</organism>
<keyword evidence="6" id="KW-0812">Transmembrane</keyword>
<dbReference type="GO" id="GO:0015159">
    <property type="term" value="F:polysaccharide transmembrane transporter activity"/>
    <property type="evidence" value="ECO:0007669"/>
    <property type="project" value="InterPro"/>
</dbReference>
<keyword evidence="9" id="KW-0406">Ion transport</keyword>
<dbReference type="GO" id="GO:0009279">
    <property type="term" value="C:cell outer membrane"/>
    <property type="evidence" value="ECO:0007669"/>
    <property type="project" value="UniProtKB-SubCell"/>
</dbReference>
<feature type="domain" description="Polysaccharide export protein N-terminal" evidence="16">
    <location>
        <begin position="124"/>
        <end position="189"/>
    </location>
</feature>
<feature type="domain" description="SLBB" evidence="18">
    <location>
        <begin position="378"/>
        <end position="458"/>
    </location>
</feature>
<evidence type="ECO:0000256" key="10">
    <source>
        <dbReference type="ARBA" id="ARBA00023114"/>
    </source>
</evidence>
<dbReference type="GO" id="GO:0046930">
    <property type="term" value="C:pore complex"/>
    <property type="evidence" value="ECO:0007669"/>
    <property type="project" value="UniProtKB-KW"/>
</dbReference>
<dbReference type="Pfam" id="PF10531">
    <property type="entry name" value="SLBB"/>
    <property type="match status" value="3"/>
</dbReference>
<dbReference type="Pfam" id="PF22461">
    <property type="entry name" value="SLBB_2"/>
    <property type="match status" value="2"/>
</dbReference>
<evidence type="ECO:0000256" key="1">
    <source>
        <dbReference type="ARBA" id="ARBA00004571"/>
    </source>
</evidence>
<accession>A0A212J8J6</accession>
<dbReference type="Gene3D" id="3.10.560.10">
    <property type="entry name" value="Outer membrane lipoprotein wza domain like"/>
    <property type="match status" value="6"/>
</dbReference>
<feature type="domain" description="Soluble ligand binding" evidence="17">
    <location>
        <begin position="296"/>
        <end position="343"/>
    </location>
</feature>
<evidence type="ECO:0000259" key="16">
    <source>
        <dbReference type="Pfam" id="PF02563"/>
    </source>
</evidence>
<evidence type="ECO:0000256" key="9">
    <source>
        <dbReference type="ARBA" id="ARBA00023065"/>
    </source>
</evidence>
<dbReference type="PANTHER" id="PTHR33619:SF3">
    <property type="entry name" value="POLYSACCHARIDE EXPORT PROTEIN GFCE-RELATED"/>
    <property type="match status" value="1"/>
</dbReference>
<feature type="signal peptide" evidence="15">
    <location>
        <begin position="1"/>
        <end position="22"/>
    </location>
</feature>
<dbReference type="GO" id="GO:0015288">
    <property type="term" value="F:porin activity"/>
    <property type="evidence" value="ECO:0007669"/>
    <property type="project" value="UniProtKB-KW"/>
</dbReference>
<dbReference type="InterPro" id="IPR054765">
    <property type="entry name" value="SLBB_dom"/>
</dbReference>
<dbReference type="PANTHER" id="PTHR33619">
    <property type="entry name" value="POLYSACCHARIDE EXPORT PROTEIN GFCE-RELATED"/>
    <property type="match status" value="1"/>
</dbReference>
<feature type="chain" id="PRO_5012758563" description="Capsule biosynthesis protein" evidence="15">
    <location>
        <begin position="23"/>
        <end position="790"/>
    </location>
</feature>
<reference evidence="19" key="1">
    <citation type="submission" date="2016-04" db="EMBL/GenBank/DDBJ databases">
        <authorList>
            <person name="Evans L.H."/>
            <person name="Alamgir A."/>
            <person name="Owens N."/>
            <person name="Weber N.D."/>
            <person name="Virtaneva K."/>
            <person name="Barbian K."/>
            <person name="Babar A."/>
            <person name="Rosenke K."/>
        </authorList>
    </citation>
    <scope>NUCLEOTIDE SEQUENCE</scope>
    <source>
        <strain evidence="19">86-1</strain>
    </source>
</reference>
<dbReference type="InterPro" id="IPR049712">
    <property type="entry name" value="Poly_export"/>
</dbReference>
<evidence type="ECO:0000256" key="4">
    <source>
        <dbReference type="ARBA" id="ARBA00022452"/>
    </source>
</evidence>
<evidence type="ECO:0000259" key="17">
    <source>
        <dbReference type="Pfam" id="PF10531"/>
    </source>
</evidence>
<evidence type="ECO:0000256" key="11">
    <source>
        <dbReference type="ARBA" id="ARBA00023136"/>
    </source>
</evidence>
<evidence type="ECO:0000256" key="13">
    <source>
        <dbReference type="ARBA" id="ARBA00023237"/>
    </source>
</evidence>
<evidence type="ECO:0000256" key="15">
    <source>
        <dbReference type="SAM" id="SignalP"/>
    </source>
</evidence>
<proteinExistence type="inferred from homology"/>
<keyword evidence="4" id="KW-1134">Transmembrane beta strand</keyword>
<dbReference type="Pfam" id="PF02563">
    <property type="entry name" value="Poly_export"/>
    <property type="match status" value="1"/>
</dbReference>
<dbReference type="EMBL" id="FLUM01000001">
    <property type="protein sequence ID" value="SBV95774.1"/>
    <property type="molecule type" value="Genomic_DNA"/>
</dbReference>
<dbReference type="AlphaFoldDB" id="A0A212J8J6"/>
<keyword evidence="3" id="KW-0813">Transport</keyword>
<name>A0A212J8J6_9BACT</name>
<keyword evidence="10" id="KW-0626">Porin</keyword>
<evidence type="ECO:0000256" key="7">
    <source>
        <dbReference type="ARBA" id="ARBA00022729"/>
    </source>
</evidence>
<feature type="domain" description="SLBB" evidence="18">
    <location>
        <begin position="213"/>
        <end position="289"/>
    </location>
</feature>
<comment type="similarity">
    <text evidence="2">Belongs to the BexD/CtrA/VexA family.</text>
</comment>
<dbReference type="RefSeq" id="WP_296939470.1">
    <property type="nucleotide sequence ID" value="NZ_LT599032.1"/>
</dbReference>